<feature type="compositionally biased region" description="Polar residues" evidence="1">
    <location>
        <begin position="433"/>
        <end position="451"/>
    </location>
</feature>
<dbReference type="EMBL" id="CAXLJM020000005">
    <property type="protein sequence ID" value="CAL8071287.1"/>
    <property type="molecule type" value="Genomic_DNA"/>
</dbReference>
<protein>
    <submittedName>
        <fullName evidence="3">Uncharacterized protein</fullName>
    </submittedName>
</protein>
<organism evidence="3 4">
    <name type="scientific">Orchesella dallaii</name>
    <dbReference type="NCBI Taxonomy" id="48710"/>
    <lineage>
        <taxon>Eukaryota</taxon>
        <taxon>Metazoa</taxon>
        <taxon>Ecdysozoa</taxon>
        <taxon>Arthropoda</taxon>
        <taxon>Hexapoda</taxon>
        <taxon>Collembola</taxon>
        <taxon>Entomobryomorpha</taxon>
        <taxon>Entomobryoidea</taxon>
        <taxon>Orchesellidae</taxon>
        <taxon>Orchesellinae</taxon>
        <taxon>Orchesella</taxon>
    </lineage>
</organism>
<evidence type="ECO:0000313" key="4">
    <source>
        <dbReference type="Proteomes" id="UP001642540"/>
    </source>
</evidence>
<dbReference type="Proteomes" id="UP001642540">
    <property type="component" value="Unassembled WGS sequence"/>
</dbReference>
<comment type="caution">
    <text evidence="3">The sequence shown here is derived from an EMBL/GenBank/DDBJ whole genome shotgun (WGS) entry which is preliminary data.</text>
</comment>
<keyword evidence="2" id="KW-0732">Signal</keyword>
<feature type="compositionally biased region" description="Basic and acidic residues" evidence="1">
    <location>
        <begin position="242"/>
        <end position="253"/>
    </location>
</feature>
<keyword evidence="4" id="KW-1185">Reference proteome</keyword>
<accession>A0ABP1PMG0</accession>
<dbReference type="Gene3D" id="2.60.20.10">
    <property type="entry name" value="Crystallins"/>
    <property type="match status" value="1"/>
</dbReference>
<dbReference type="SUPFAM" id="SSF49695">
    <property type="entry name" value="gamma-Crystallin-like"/>
    <property type="match status" value="1"/>
</dbReference>
<dbReference type="InterPro" id="IPR011024">
    <property type="entry name" value="G_crystallin-like"/>
</dbReference>
<evidence type="ECO:0000256" key="2">
    <source>
        <dbReference type="SAM" id="SignalP"/>
    </source>
</evidence>
<feature type="region of interest" description="Disordered" evidence="1">
    <location>
        <begin position="428"/>
        <end position="467"/>
    </location>
</feature>
<feature type="region of interest" description="Disordered" evidence="1">
    <location>
        <begin position="200"/>
        <end position="228"/>
    </location>
</feature>
<evidence type="ECO:0000313" key="3">
    <source>
        <dbReference type="EMBL" id="CAL8071287.1"/>
    </source>
</evidence>
<reference evidence="3 4" key="1">
    <citation type="submission" date="2024-08" db="EMBL/GenBank/DDBJ databases">
        <authorList>
            <person name="Cucini C."/>
            <person name="Frati F."/>
        </authorList>
    </citation>
    <scope>NUCLEOTIDE SEQUENCE [LARGE SCALE GENOMIC DNA]</scope>
</reference>
<feature type="region of interest" description="Disordered" evidence="1">
    <location>
        <begin position="242"/>
        <end position="273"/>
    </location>
</feature>
<gene>
    <name evidence="3" type="ORF">ODALV1_LOCUS1648</name>
</gene>
<name>A0ABP1PMG0_9HEXA</name>
<sequence>MIPISRTLVLILICWTTNIIKGNGISVDVKKVHRSGLIQVLSPSSPSKQDSMEGTNENTKRVNENAMLLVHLDALKEKIRFIGGGIKDESIRKGSDKVKSTLRPVQNPQDEIKTLIELEAKLREMDMNGRALQTPPHSGGSLTNNPDYPNPDSIEVEEDGNPSLKTSLSKVLDYLMSIIINLLELETEIMKNDKVNYKLDEDDDIIPDPPPSVEEGGTENGADGNNNNGILEVVLLPVPKPKESQEEDKDKVESSNLNAFPSKLPNKQNTNNNGSLEHLINVLTQLVDQIAKQSKHQEVVNPTPPKQSPDQIGTIFIPVIGNSGSSGIGGEVTVKPGGNAGEHQTGMDDNDNDDHDDTREDSFDSDEVPINPFLRHNHDIRVDGSRTHSRLLGHHHQYHHKGIDNHDHEHVDFLDNPSPSYMIELEQPEQTRDYPNNSPSLPVETTTSKTPTPRDVEIPTPTPSIPIAQEPIGQSFILDPLKPIMKPVNYSATSAPPPTETEQMTTNNEDYIYTSNYNCLDNEACSAYSSSQENCITKGCSFFSKKIIPICTYIHPVRAVGILFYEADRISSYYHSLQLKVSSECQNIPTKKTTEVGIGWDAAISDLVIEKDNIRVTLYDRPNCQGASYSPSSKLDDITLNFNDRTKSVRVCEESSSSTTCAVTFSSNPVSVILHETEDKGVGPQVEFEAITMVLTEECTNVPKGIKTKNGIKWSDAVSDVELLDSSNNMSLILYDDFNCTGNAYVPSQGPKRMKQEVATNFNDKTRSIRLCGYSTNPKKGSSSASTCFFEKNRNGYTTTFYTSPLFRGLAKESAQVLSFPLNPTCTDLPPQVIGSSNKMRPWNNKFISNVTIQGLPEASNNTLRVIVYERKGCQGTSYLLPELGTDANNYNNNDFLGPDFDKVALWQSAKICILVE</sequence>
<evidence type="ECO:0000256" key="1">
    <source>
        <dbReference type="SAM" id="MobiDB-lite"/>
    </source>
</evidence>
<feature type="region of interest" description="Disordered" evidence="1">
    <location>
        <begin position="130"/>
        <end position="163"/>
    </location>
</feature>
<feature type="chain" id="PRO_5047516050" evidence="2">
    <location>
        <begin position="23"/>
        <end position="917"/>
    </location>
</feature>
<feature type="signal peptide" evidence="2">
    <location>
        <begin position="1"/>
        <end position="22"/>
    </location>
</feature>
<proteinExistence type="predicted"/>
<feature type="compositionally biased region" description="Polar residues" evidence="1">
    <location>
        <begin position="254"/>
        <end position="273"/>
    </location>
</feature>
<feature type="region of interest" description="Disordered" evidence="1">
    <location>
        <begin position="325"/>
        <end position="371"/>
    </location>
</feature>